<feature type="transmembrane region" description="Helical" evidence="1">
    <location>
        <begin position="76"/>
        <end position="97"/>
    </location>
</feature>
<keyword evidence="1" id="KW-0472">Membrane</keyword>
<organism evidence="2 3">
    <name type="scientific">Pocillopora meandrina</name>
    <dbReference type="NCBI Taxonomy" id="46732"/>
    <lineage>
        <taxon>Eukaryota</taxon>
        <taxon>Metazoa</taxon>
        <taxon>Cnidaria</taxon>
        <taxon>Anthozoa</taxon>
        <taxon>Hexacorallia</taxon>
        <taxon>Scleractinia</taxon>
        <taxon>Astrocoeniina</taxon>
        <taxon>Pocilloporidae</taxon>
        <taxon>Pocillopora</taxon>
    </lineage>
</organism>
<feature type="transmembrane region" description="Helical" evidence="1">
    <location>
        <begin position="158"/>
        <end position="180"/>
    </location>
</feature>
<accession>A0AAU9XIN0</accession>
<comment type="caution">
    <text evidence="2">The sequence shown here is derived from an EMBL/GenBank/DDBJ whole genome shotgun (WGS) entry which is preliminary data.</text>
</comment>
<dbReference type="Proteomes" id="UP001159428">
    <property type="component" value="Unassembled WGS sequence"/>
</dbReference>
<proteinExistence type="predicted"/>
<keyword evidence="1" id="KW-0812">Transmembrane</keyword>
<feature type="transmembrane region" description="Helical" evidence="1">
    <location>
        <begin position="256"/>
        <end position="277"/>
    </location>
</feature>
<evidence type="ECO:0000313" key="3">
    <source>
        <dbReference type="Proteomes" id="UP001159428"/>
    </source>
</evidence>
<feature type="transmembrane region" description="Helical" evidence="1">
    <location>
        <begin position="109"/>
        <end position="130"/>
    </location>
</feature>
<gene>
    <name evidence="2" type="ORF">PMEA_00024162</name>
</gene>
<feature type="transmembrane region" description="Helical" evidence="1">
    <location>
        <begin position="289"/>
        <end position="308"/>
    </location>
</feature>
<dbReference type="AlphaFoldDB" id="A0AAU9XIN0"/>
<dbReference type="EMBL" id="CALNXJ010000045">
    <property type="protein sequence ID" value="CAH3148865.1"/>
    <property type="molecule type" value="Genomic_DNA"/>
</dbReference>
<evidence type="ECO:0000313" key="2">
    <source>
        <dbReference type="EMBL" id="CAH3148865.1"/>
    </source>
</evidence>
<keyword evidence="3" id="KW-1185">Reference proteome</keyword>
<reference evidence="2 3" key="1">
    <citation type="submission" date="2022-05" db="EMBL/GenBank/DDBJ databases">
        <authorList>
            <consortium name="Genoscope - CEA"/>
            <person name="William W."/>
        </authorList>
    </citation>
    <scope>NUCLEOTIDE SEQUENCE [LARGE SCALE GENOMIC DNA]</scope>
</reference>
<sequence>MAVSEVCGDTSINSTFMGEVMSSYNSHEDRNNLLDEVDRSPRSPNAIRPCFYILQILGMWKPKNGKFEFLWQVYRVFVYIVWLGCLASIMCLDFVHYGFNTKRIHFREVTNSACTCIDFLCPFVFTLYYFNRGQFVELVFKVQNVSHGWKQKLRRISLWYTLMSVILWVLCATFFMVHWFPFFSEWWHYAVYIPAVVYIAGWWATWLSIYGFVCHVHSLQIDTVIEHMRMRERRPISILREHFELQQSIEKTQKDFTVIISMAVAYHILDLLVFSFAYFNSAFGSDYPIWQYVGTVLFDLLSIIFKLYPPALVAAASHRIVVEASKGCRRSLHLADLPTEDIQLFQYMALCEPDMGLKILGIRITVELTVKILMTIVTAGVSFIAFVIPRLK</sequence>
<feature type="transmembrane region" description="Helical" evidence="1">
    <location>
        <begin position="186"/>
        <end position="213"/>
    </location>
</feature>
<keyword evidence="1" id="KW-1133">Transmembrane helix</keyword>
<evidence type="ECO:0000256" key="1">
    <source>
        <dbReference type="SAM" id="Phobius"/>
    </source>
</evidence>
<protein>
    <recommendedName>
        <fullName evidence="4">Gustatory receptor</fullName>
    </recommendedName>
</protein>
<evidence type="ECO:0008006" key="4">
    <source>
        <dbReference type="Google" id="ProtNLM"/>
    </source>
</evidence>
<feature type="transmembrane region" description="Helical" evidence="1">
    <location>
        <begin position="368"/>
        <end position="388"/>
    </location>
</feature>
<name>A0AAU9XIN0_9CNID</name>